<evidence type="ECO:0000256" key="5">
    <source>
        <dbReference type="ARBA" id="ARBA00023136"/>
    </source>
</evidence>
<evidence type="ECO:0000256" key="6">
    <source>
        <dbReference type="SAM" id="Phobius"/>
    </source>
</evidence>
<dbReference type="AlphaFoldDB" id="A0A6L5XAK4"/>
<feature type="transmembrane region" description="Helical" evidence="6">
    <location>
        <begin position="307"/>
        <end position="328"/>
    </location>
</feature>
<comment type="subcellular location">
    <subcellularLocation>
        <location evidence="1">Endomembrane system</location>
        <topology evidence="1">Multi-pass membrane protein</topology>
    </subcellularLocation>
</comment>
<proteinExistence type="inferred from homology"/>
<comment type="similarity">
    <text evidence="2">Belongs to the major facilitator superfamily. Organophosphate:Pi antiporter (OPA) (TC 2.A.1.4) family.</text>
</comment>
<evidence type="ECO:0000313" key="8">
    <source>
        <dbReference type="EMBL" id="MSS17261.1"/>
    </source>
</evidence>
<feature type="transmembrane region" description="Helical" evidence="6">
    <location>
        <begin position="361"/>
        <end position="387"/>
    </location>
</feature>
<feature type="transmembrane region" description="Helical" evidence="6">
    <location>
        <begin position="337"/>
        <end position="355"/>
    </location>
</feature>
<dbReference type="GO" id="GO:0061513">
    <property type="term" value="F:glucose 6-phosphate:phosphate antiporter activity"/>
    <property type="evidence" value="ECO:0007669"/>
    <property type="project" value="TreeGrafter"/>
</dbReference>
<dbReference type="InterPro" id="IPR011701">
    <property type="entry name" value="MFS"/>
</dbReference>
<dbReference type="GO" id="GO:0005886">
    <property type="term" value="C:plasma membrane"/>
    <property type="evidence" value="ECO:0007669"/>
    <property type="project" value="TreeGrafter"/>
</dbReference>
<dbReference type="InterPro" id="IPR020846">
    <property type="entry name" value="MFS_dom"/>
</dbReference>
<reference evidence="8 9" key="1">
    <citation type="submission" date="2019-08" db="EMBL/GenBank/DDBJ databases">
        <title>In-depth cultivation of the pig gut microbiome towards novel bacterial diversity and tailored functional studies.</title>
        <authorList>
            <person name="Wylensek D."/>
            <person name="Hitch T.C.A."/>
            <person name="Clavel T."/>
        </authorList>
    </citation>
    <scope>NUCLEOTIDE SEQUENCE [LARGE SCALE GENOMIC DNA]</scope>
    <source>
        <strain evidence="8 9">Oil-RF-744-WCA-WT-10</strain>
    </source>
</reference>
<feature type="transmembrane region" description="Helical" evidence="6">
    <location>
        <begin position="124"/>
        <end position="144"/>
    </location>
</feature>
<evidence type="ECO:0000313" key="9">
    <source>
        <dbReference type="Proteomes" id="UP000483362"/>
    </source>
</evidence>
<dbReference type="RefSeq" id="WP_154327187.1">
    <property type="nucleotide sequence ID" value="NZ_CP045696.1"/>
</dbReference>
<dbReference type="Gene3D" id="1.20.1250.20">
    <property type="entry name" value="MFS general substrate transporter like domains"/>
    <property type="match status" value="2"/>
</dbReference>
<dbReference type="InterPro" id="IPR000849">
    <property type="entry name" value="Sugar_P_transporter"/>
</dbReference>
<protein>
    <submittedName>
        <fullName evidence="8">MFS transporter</fullName>
    </submittedName>
</protein>
<sequence>MSNFLTPPAFKPEQTGPEADARYRKLRWQVFLGIFIGYAGFYIVRKNFSMAIPALAPFGFDKGELSIVLSMNAIAYGFSKFIMASISDRSDARKFLPLGLVCAAVSMLFMIAPVQWLGAEHKSAAIALMCVLNFLVGWFNGMGWPPCGRVMTHWFSIKERGTWMSFWNCAHNVGGALVGPMAAYGATWFGSWFYGANAKYYFLIGTYAFPAAVAILIAIIAWCLIRDTPQSCGLPSIEKWSGNYAKNYKENDEKSISSKEIFKTVLSNKFLWFIAMANVFVYMIRYGCLDWAPTILTERGIDIKSAGWAYFAYEFAAIPGTIFCGWLSDHVFHGRRALPTILFMALVAVAIFIYWQNLDNLYVVIGCLIAIGFLIYGPVMLIGVQALDLAPKNAAGTAAGLTGFMGYVLGTALLANVVIGYVAENAGWSWTFALLIIACLMAILFMGLTYREEQYLVGGKKRK</sequence>
<dbReference type="PANTHER" id="PTHR43826:SF6">
    <property type="entry name" value="GLYCEROL-3-PHOSPHATE TRANSPORTER"/>
    <property type="match status" value="1"/>
</dbReference>
<evidence type="ECO:0000256" key="4">
    <source>
        <dbReference type="ARBA" id="ARBA00022989"/>
    </source>
</evidence>
<evidence type="ECO:0000256" key="3">
    <source>
        <dbReference type="ARBA" id="ARBA00022692"/>
    </source>
</evidence>
<organism evidence="8 9">
    <name type="scientific">Sodaliphilus pleomorphus</name>
    <dbReference type="NCBI Taxonomy" id="2606626"/>
    <lineage>
        <taxon>Bacteria</taxon>
        <taxon>Pseudomonadati</taxon>
        <taxon>Bacteroidota</taxon>
        <taxon>Bacteroidia</taxon>
        <taxon>Bacteroidales</taxon>
        <taxon>Muribaculaceae</taxon>
        <taxon>Sodaliphilus</taxon>
    </lineage>
</organism>
<keyword evidence="9" id="KW-1185">Reference proteome</keyword>
<evidence type="ECO:0000259" key="7">
    <source>
        <dbReference type="PROSITE" id="PS50850"/>
    </source>
</evidence>
<feature type="transmembrane region" description="Helical" evidence="6">
    <location>
        <begin position="165"/>
        <end position="194"/>
    </location>
</feature>
<comment type="caution">
    <text evidence="8">The sequence shown here is derived from an EMBL/GenBank/DDBJ whole genome shotgun (WGS) entry which is preliminary data.</text>
</comment>
<dbReference type="Pfam" id="PF07690">
    <property type="entry name" value="MFS_1"/>
    <property type="match status" value="1"/>
</dbReference>
<dbReference type="PIRSF" id="PIRSF002808">
    <property type="entry name" value="Hexose_phosphate_transp"/>
    <property type="match status" value="1"/>
</dbReference>
<dbReference type="GO" id="GO:0035435">
    <property type="term" value="P:phosphate ion transmembrane transport"/>
    <property type="evidence" value="ECO:0007669"/>
    <property type="project" value="TreeGrafter"/>
</dbReference>
<keyword evidence="3 6" id="KW-0812">Transmembrane</keyword>
<feature type="transmembrane region" description="Helical" evidence="6">
    <location>
        <begin position="200"/>
        <end position="225"/>
    </location>
</feature>
<feature type="domain" description="Major facilitator superfamily (MFS) profile" evidence="7">
    <location>
        <begin position="26"/>
        <end position="454"/>
    </location>
</feature>
<feature type="transmembrane region" description="Helical" evidence="6">
    <location>
        <begin position="270"/>
        <end position="287"/>
    </location>
</feature>
<dbReference type="InterPro" id="IPR021159">
    <property type="entry name" value="Sugar-P_transporter_CS"/>
</dbReference>
<accession>A0A6L5XAK4</accession>
<dbReference type="InterPro" id="IPR051337">
    <property type="entry name" value="OPA_Antiporter"/>
</dbReference>
<gene>
    <name evidence="8" type="ORF">FYJ29_05720</name>
</gene>
<evidence type="ECO:0000256" key="1">
    <source>
        <dbReference type="ARBA" id="ARBA00004127"/>
    </source>
</evidence>
<dbReference type="CDD" id="cd17345">
    <property type="entry name" value="MFS_GlpT"/>
    <property type="match status" value="1"/>
</dbReference>
<keyword evidence="4 6" id="KW-1133">Transmembrane helix</keyword>
<dbReference type="PANTHER" id="PTHR43826">
    <property type="entry name" value="GLUCOSE-6-PHOSPHATE EXCHANGER SLC37A4"/>
    <property type="match status" value="1"/>
</dbReference>
<feature type="transmembrane region" description="Helical" evidence="6">
    <location>
        <begin position="65"/>
        <end position="83"/>
    </location>
</feature>
<keyword evidence="5 6" id="KW-0472">Membrane</keyword>
<feature type="transmembrane region" description="Helical" evidence="6">
    <location>
        <begin position="428"/>
        <end position="450"/>
    </location>
</feature>
<evidence type="ECO:0000256" key="2">
    <source>
        <dbReference type="ARBA" id="ARBA00009598"/>
    </source>
</evidence>
<name>A0A6L5XAK4_9BACT</name>
<feature type="transmembrane region" description="Helical" evidence="6">
    <location>
        <begin position="26"/>
        <end position="45"/>
    </location>
</feature>
<dbReference type="GO" id="GO:0012505">
    <property type="term" value="C:endomembrane system"/>
    <property type="evidence" value="ECO:0007669"/>
    <property type="project" value="UniProtKB-SubCell"/>
</dbReference>
<dbReference type="InterPro" id="IPR036259">
    <property type="entry name" value="MFS_trans_sf"/>
</dbReference>
<dbReference type="PROSITE" id="PS50850">
    <property type="entry name" value="MFS"/>
    <property type="match status" value="1"/>
</dbReference>
<dbReference type="EMBL" id="VULT01000007">
    <property type="protein sequence ID" value="MSS17261.1"/>
    <property type="molecule type" value="Genomic_DNA"/>
</dbReference>
<feature type="transmembrane region" description="Helical" evidence="6">
    <location>
        <begin position="399"/>
        <end position="422"/>
    </location>
</feature>
<dbReference type="PROSITE" id="PS00942">
    <property type="entry name" value="GLPT"/>
    <property type="match status" value="1"/>
</dbReference>
<feature type="transmembrane region" description="Helical" evidence="6">
    <location>
        <begin position="95"/>
        <end position="118"/>
    </location>
</feature>
<dbReference type="SUPFAM" id="SSF103473">
    <property type="entry name" value="MFS general substrate transporter"/>
    <property type="match status" value="1"/>
</dbReference>
<dbReference type="Proteomes" id="UP000483362">
    <property type="component" value="Unassembled WGS sequence"/>
</dbReference>